<reference evidence="1 2" key="1">
    <citation type="submission" date="2013-12" db="EMBL/GenBank/DDBJ databases">
        <authorList>
            <consortium name="DOE Joint Genome Institute"/>
            <person name="Eisen J."/>
            <person name="Huntemann M."/>
            <person name="Han J."/>
            <person name="Chen A."/>
            <person name="Kyrpides N."/>
            <person name="Mavromatis K."/>
            <person name="Markowitz V."/>
            <person name="Palaniappan K."/>
            <person name="Ivanova N."/>
            <person name="Schaumberg A."/>
            <person name="Pati A."/>
            <person name="Liolios K."/>
            <person name="Nordberg H.P."/>
            <person name="Cantor M.N."/>
            <person name="Hua S.X."/>
            <person name="Woyke T."/>
        </authorList>
    </citation>
    <scope>NUCLEOTIDE SEQUENCE [LARGE SCALE GENOMIC DNA]</scope>
    <source>
        <strain evidence="2">DSM 18177</strain>
    </source>
</reference>
<organism evidence="1 2">
    <name type="scientific">Barnesiella viscericola DSM 18177</name>
    <dbReference type="NCBI Taxonomy" id="880074"/>
    <lineage>
        <taxon>Bacteria</taxon>
        <taxon>Pseudomonadati</taxon>
        <taxon>Bacteroidota</taxon>
        <taxon>Bacteroidia</taxon>
        <taxon>Bacteroidales</taxon>
        <taxon>Barnesiellaceae</taxon>
        <taxon>Barnesiella</taxon>
    </lineage>
</organism>
<keyword evidence="2" id="KW-1185">Reference proteome</keyword>
<accession>W0EXG6</accession>
<sequence length="84" mass="9830">MVCSSTVIVFVAWGRTHSPGIGMKPVTDIEPRQTFSFFANVIFFLFFKQNNHKMITDIPVSFTILYFTSDFKRQFELSFCYKID</sequence>
<dbReference type="EMBL" id="CP007034">
    <property type="protein sequence ID" value="AHF13766.1"/>
    <property type="molecule type" value="Genomic_DNA"/>
</dbReference>
<evidence type="ECO:0000313" key="1">
    <source>
        <dbReference type="EMBL" id="AHF13766.1"/>
    </source>
</evidence>
<dbReference type="STRING" id="880074.BARVI_06035"/>
<dbReference type="AlphaFoldDB" id="W0EXG6"/>
<dbReference type="HOGENOM" id="CLU_2520890_0_0_10"/>
<dbReference type="Proteomes" id="UP000018901">
    <property type="component" value="Chromosome"/>
</dbReference>
<proteinExistence type="predicted"/>
<protein>
    <submittedName>
        <fullName evidence="1">Uncharacterized protein</fullName>
    </submittedName>
</protein>
<name>W0EXG6_9BACT</name>
<dbReference type="KEGG" id="bvs:BARVI_06035"/>
<gene>
    <name evidence="1" type="ORF">BARVI_06035</name>
</gene>
<evidence type="ECO:0000313" key="2">
    <source>
        <dbReference type="Proteomes" id="UP000018901"/>
    </source>
</evidence>